<evidence type="ECO:0000313" key="2">
    <source>
        <dbReference type="EMBL" id="GFH14996.1"/>
    </source>
</evidence>
<evidence type="ECO:0000256" key="1">
    <source>
        <dbReference type="SAM" id="MobiDB-lite"/>
    </source>
</evidence>
<gene>
    <name evidence="2" type="ORF">HaLaN_11144</name>
</gene>
<feature type="compositionally biased region" description="Basic and acidic residues" evidence="1">
    <location>
        <begin position="71"/>
        <end position="83"/>
    </location>
</feature>
<keyword evidence="3" id="KW-1185">Reference proteome</keyword>
<name>A0A699Z6R5_HAELA</name>
<dbReference type="Proteomes" id="UP000485058">
    <property type="component" value="Unassembled WGS sequence"/>
</dbReference>
<dbReference type="AlphaFoldDB" id="A0A699Z6R5"/>
<accession>A0A699Z6R5</accession>
<organism evidence="2 3">
    <name type="scientific">Haematococcus lacustris</name>
    <name type="common">Green alga</name>
    <name type="synonym">Haematococcus pluvialis</name>
    <dbReference type="NCBI Taxonomy" id="44745"/>
    <lineage>
        <taxon>Eukaryota</taxon>
        <taxon>Viridiplantae</taxon>
        <taxon>Chlorophyta</taxon>
        <taxon>core chlorophytes</taxon>
        <taxon>Chlorophyceae</taxon>
        <taxon>CS clade</taxon>
        <taxon>Chlamydomonadales</taxon>
        <taxon>Haematococcaceae</taxon>
        <taxon>Haematococcus</taxon>
    </lineage>
</organism>
<comment type="caution">
    <text evidence="2">The sequence shown here is derived from an EMBL/GenBank/DDBJ whole genome shotgun (WGS) entry which is preliminary data.</text>
</comment>
<reference evidence="2 3" key="1">
    <citation type="submission" date="2020-02" db="EMBL/GenBank/DDBJ databases">
        <title>Draft genome sequence of Haematococcus lacustris strain NIES-144.</title>
        <authorList>
            <person name="Morimoto D."/>
            <person name="Nakagawa S."/>
            <person name="Yoshida T."/>
            <person name="Sawayama S."/>
        </authorList>
    </citation>
    <scope>NUCLEOTIDE SEQUENCE [LARGE SCALE GENOMIC DNA]</scope>
    <source>
        <strain evidence="2 3">NIES-144</strain>
    </source>
</reference>
<sequence length="83" mass="9891">MEALPPIGKEYHQRYKLVNDRLPKQVAERVAQQLSALLQWEQQMAEQQQQQQADLHLREQQVAEQQQQADLHLREQQVAEQQH</sequence>
<proteinExistence type="predicted"/>
<dbReference type="EMBL" id="BLLF01000793">
    <property type="protein sequence ID" value="GFH14996.1"/>
    <property type="molecule type" value="Genomic_DNA"/>
</dbReference>
<feature type="region of interest" description="Disordered" evidence="1">
    <location>
        <begin position="48"/>
        <end position="83"/>
    </location>
</feature>
<evidence type="ECO:0000313" key="3">
    <source>
        <dbReference type="Proteomes" id="UP000485058"/>
    </source>
</evidence>
<protein>
    <submittedName>
        <fullName evidence="2">Uncharacterized protein</fullName>
    </submittedName>
</protein>